<feature type="transmembrane region" description="Helical" evidence="1">
    <location>
        <begin position="57"/>
        <end position="76"/>
    </location>
</feature>
<feature type="transmembrane region" description="Helical" evidence="1">
    <location>
        <begin position="158"/>
        <end position="178"/>
    </location>
</feature>
<keyword evidence="1" id="KW-0472">Membrane</keyword>
<dbReference type="Proteomes" id="UP000077262">
    <property type="component" value="Unassembled WGS sequence"/>
</dbReference>
<feature type="transmembrane region" description="Helical" evidence="1">
    <location>
        <begin position="18"/>
        <end position="36"/>
    </location>
</feature>
<dbReference type="RefSeq" id="WP_081260960.1">
    <property type="nucleotide sequence ID" value="NZ_LSTR01000025.1"/>
</dbReference>
<feature type="transmembrane region" description="Helical" evidence="1">
    <location>
        <begin position="96"/>
        <end position="118"/>
    </location>
</feature>
<dbReference type="EMBL" id="LSTR01000025">
    <property type="protein sequence ID" value="OAH45369.1"/>
    <property type="molecule type" value="Genomic_DNA"/>
</dbReference>
<keyword evidence="1" id="KW-1133">Transmembrane helix</keyword>
<feature type="transmembrane region" description="Helical" evidence="1">
    <location>
        <begin position="238"/>
        <end position="255"/>
    </location>
</feature>
<name>A0A177JVU8_SPHYA</name>
<evidence type="ECO:0000313" key="3">
    <source>
        <dbReference type="Proteomes" id="UP000077262"/>
    </source>
</evidence>
<proteinExistence type="predicted"/>
<accession>A0A177JVU8</accession>
<protein>
    <submittedName>
        <fullName evidence="2">Uncharacterized protein</fullName>
    </submittedName>
</protein>
<comment type="caution">
    <text evidence="2">The sequence shown here is derived from an EMBL/GenBank/DDBJ whole genome shotgun (WGS) entry which is preliminary data.</text>
</comment>
<reference evidence="2 3" key="1">
    <citation type="submission" date="2016-02" db="EMBL/GenBank/DDBJ databases">
        <authorList>
            <person name="Wen L."/>
            <person name="He K."/>
            <person name="Yang H."/>
        </authorList>
    </citation>
    <scope>NUCLEOTIDE SEQUENCE [LARGE SCALE GENOMIC DNA]</scope>
    <source>
        <strain evidence="2 3">CD09_2</strain>
    </source>
</reference>
<feature type="transmembrane region" description="Helical" evidence="1">
    <location>
        <begin position="305"/>
        <end position="326"/>
    </location>
</feature>
<sequence>MSSIDAPTKLVHAGLPPALLLFVFGGICAMVMGYAIQRGSTCMVAAIDELLTARKATRLLSIIEASLWVTGGLLLVRATGGSVDVPQPLTSAGWAVAGGCLFGIGACINGACAFGTVARLGSGQWAYVFTPVGIFVGDLTIGHVSQMMAAAMPEGSRVLAAAGWLLVPLIGLVTWRVVGFSRSLASRAPIAQPWSAHGATTMVGITFLAMFVTVGPWAYTDILADMARGMGGIGDGRWILFVLLLAGAAVGGWRANLLRLTTPSARAVLRCAVGGFMMGWGSTLIPGGNDGLMLIGVPLLRSYAWIAMSAMTVAIVAALAGTRWWVVGVYSD</sequence>
<evidence type="ECO:0000313" key="2">
    <source>
        <dbReference type="EMBL" id="OAH45369.1"/>
    </source>
</evidence>
<feature type="transmembrane region" description="Helical" evidence="1">
    <location>
        <begin position="125"/>
        <end position="146"/>
    </location>
</feature>
<dbReference type="AlphaFoldDB" id="A0A177JVU8"/>
<organism evidence="2 3">
    <name type="scientific">Sphingobium yanoikuyae</name>
    <name type="common">Sphingomonas yanoikuyae</name>
    <dbReference type="NCBI Taxonomy" id="13690"/>
    <lineage>
        <taxon>Bacteria</taxon>
        <taxon>Pseudomonadati</taxon>
        <taxon>Pseudomonadota</taxon>
        <taxon>Alphaproteobacteria</taxon>
        <taxon>Sphingomonadales</taxon>
        <taxon>Sphingomonadaceae</taxon>
        <taxon>Sphingobium</taxon>
    </lineage>
</organism>
<dbReference type="OrthoDB" id="8445931at2"/>
<evidence type="ECO:0000256" key="1">
    <source>
        <dbReference type="SAM" id="Phobius"/>
    </source>
</evidence>
<feature type="transmembrane region" description="Helical" evidence="1">
    <location>
        <begin position="199"/>
        <end position="218"/>
    </location>
</feature>
<feature type="transmembrane region" description="Helical" evidence="1">
    <location>
        <begin position="267"/>
        <end position="285"/>
    </location>
</feature>
<gene>
    <name evidence="2" type="ORF">AX777_17305</name>
</gene>
<keyword evidence="1" id="KW-0812">Transmembrane</keyword>
<dbReference type="Pfam" id="PF04143">
    <property type="entry name" value="Sulf_transp"/>
    <property type="match status" value="1"/>
</dbReference>
<dbReference type="InterPro" id="IPR007272">
    <property type="entry name" value="Sulf_transp_TsuA/YedE"/>
</dbReference>